<dbReference type="EMBL" id="LZYH01001196">
    <property type="protein sequence ID" value="OFC39738.1"/>
    <property type="molecule type" value="Genomic_DNA"/>
</dbReference>
<protein>
    <submittedName>
        <fullName evidence="2">Uncharacterized protein</fullName>
    </submittedName>
</protein>
<name>A0A1E7YRV0_9PROT</name>
<proteinExistence type="predicted"/>
<evidence type="ECO:0000313" key="3">
    <source>
        <dbReference type="Proteomes" id="UP000175707"/>
    </source>
</evidence>
<sequence length="319" mass="35603">MQRGGPTANIPPEAQPDPGWGNDPRQWQHVLRDVQAKKAEAANPTIRDAVQSLVEPFTSVADYIKAGRAITETLPDGAADPMACHTALLRLLESEVGILKPCKVASLGTGAALVRKASQRFPNSWTKAVDQFGPLYVQARKKARGFHITIRQEPPDGVLNYYVPDIGFLRWEKNIGHIMVRMNDIGNAVHEYAHRLQSALPGLDNLFQQLHASRVSGDPVLSLKDIVPSSGYDEGELTRQDTYTNPYQGKEYVIGLRPGDTDVPYGGALEVMTMAFESVLGPFDGHWRSEDSIRAFRDMYRKDREMFDFVVGVLRYWKP</sequence>
<comment type="caution">
    <text evidence="2">The sequence shown here is derived from an EMBL/GenBank/DDBJ whole genome shotgun (WGS) entry which is preliminary data.</text>
</comment>
<organism evidence="2 3">
    <name type="scientific">Acidithiobacillus caldus</name>
    <dbReference type="NCBI Taxonomy" id="33059"/>
    <lineage>
        <taxon>Bacteria</taxon>
        <taxon>Pseudomonadati</taxon>
        <taxon>Pseudomonadota</taxon>
        <taxon>Acidithiobacillia</taxon>
        <taxon>Acidithiobacillales</taxon>
        <taxon>Acidithiobacillaceae</taxon>
        <taxon>Acidithiobacillus</taxon>
    </lineage>
</organism>
<dbReference type="Proteomes" id="UP000175707">
    <property type="component" value="Unassembled WGS sequence"/>
</dbReference>
<feature type="region of interest" description="Disordered" evidence="1">
    <location>
        <begin position="1"/>
        <end position="25"/>
    </location>
</feature>
<reference evidence="2 3" key="1">
    <citation type="submission" date="2016-06" db="EMBL/GenBank/DDBJ databases">
        <title>Gene turnover analysis identifies the evolutionary adaptation of the extremophile Acidithiobacillus caldus.</title>
        <authorList>
            <person name="Zhang X."/>
        </authorList>
    </citation>
    <scope>NUCLEOTIDE SEQUENCE [LARGE SCALE GENOMIC DNA]</scope>
    <source>
        <strain evidence="2 3">S1</strain>
    </source>
</reference>
<dbReference type="AlphaFoldDB" id="A0A1E7YRV0"/>
<gene>
    <name evidence="2" type="ORF">BAE30_16855</name>
</gene>
<evidence type="ECO:0000256" key="1">
    <source>
        <dbReference type="SAM" id="MobiDB-lite"/>
    </source>
</evidence>
<evidence type="ECO:0000313" key="2">
    <source>
        <dbReference type="EMBL" id="OFC39738.1"/>
    </source>
</evidence>
<accession>A0A1E7YRV0</accession>